<reference evidence="10" key="3">
    <citation type="journal article" date="2005" name="Nature">
        <title>The map-based sequence of the rice genome.</title>
        <authorList>
            <consortium name="International rice genome sequencing project (IRGSP)"/>
            <person name="Matsumoto T."/>
            <person name="Wu J."/>
            <person name="Kanamori H."/>
            <person name="Katayose Y."/>
            <person name="Fujisawa M."/>
            <person name="Namiki N."/>
            <person name="Mizuno H."/>
            <person name="Yamamoto K."/>
            <person name="Antonio B.A."/>
            <person name="Baba T."/>
            <person name="Sakata K."/>
            <person name="Nagamura Y."/>
            <person name="Aoki H."/>
            <person name="Arikawa K."/>
            <person name="Arita K."/>
            <person name="Bito T."/>
            <person name="Chiden Y."/>
            <person name="Fujitsuka N."/>
            <person name="Fukunaka R."/>
            <person name="Hamada M."/>
            <person name="Harada C."/>
            <person name="Hayashi A."/>
            <person name="Hijishita S."/>
            <person name="Honda M."/>
            <person name="Hosokawa S."/>
            <person name="Ichikawa Y."/>
            <person name="Idonuma A."/>
            <person name="Iijima M."/>
            <person name="Ikeda M."/>
            <person name="Ikeno M."/>
            <person name="Ito K."/>
            <person name="Ito S."/>
            <person name="Ito T."/>
            <person name="Ito Y."/>
            <person name="Ito Y."/>
            <person name="Iwabuchi A."/>
            <person name="Kamiya K."/>
            <person name="Karasawa W."/>
            <person name="Kurita K."/>
            <person name="Katagiri S."/>
            <person name="Kikuta A."/>
            <person name="Kobayashi H."/>
            <person name="Kobayashi N."/>
            <person name="Machita K."/>
            <person name="Maehara T."/>
            <person name="Masukawa M."/>
            <person name="Mizubayashi T."/>
            <person name="Mukai Y."/>
            <person name="Nagasaki H."/>
            <person name="Nagata Y."/>
            <person name="Naito S."/>
            <person name="Nakashima M."/>
            <person name="Nakama Y."/>
            <person name="Nakamichi Y."/>
            <person name="Nakamura M."/>
            <person name="Meguro A."/>
            <person name="Negishi M."/>
            <person name="Ohta I."/>
            <person name="Ohta T."/>
            <person name="Okamoto M."/>
            <person name="Ono N."/>
            <person name="Saji S."/>
            <person name="Sakaguchi M."/>
            <person name="Sakai K."/>
            <person name="Shibata M."/>
            <person name="Shimokawa T."/>
            <person name="Song J."/>
            <person name="Takazaki Y."/>
            <person name="Terasawa K."/>
            <person name="Tsugane M."/>
            <person name="Tsuji K."/>
            <person name="Ueda S."/>
            <person name="Waki K."/>
            <person name="Yamagata H."/>
            <person name="Yamamoto M."/>
            <person name="Yamamoto S."/>
            <person name="Yamane H."/>
            <person name="Yoshiki S."/>
            <person name="Yoshihara R."/>
            <person name="Yukawa K."/>
            <person name="Zhong H."/>
            <person name="Yano M."/>
            <person name="Yuan Q."/>
            <person name="Ouyang S."/>
            <person name="Liu J."/>
            <person name="Jones K.M."/>
            <person name="Gansberger K."/>
            <person name="Moffat K."/>
            <person name="Hill J."/>
            <person name="Bera J."/>
            <person name="Fadrosh D."/>
            <person name="Jin S."/>
            <person name="Johri S."/>
            <person name="Kim M."/>
            <person name="Overton L."/>
            <person name="Reardon M."/>
            <person name="Tsitrin T."/>
            <person name="Vuong H."/>
            <person name="Weaver B."/>
            <person name="Ciecko A."/>
            <person name="Tallon L."/>
            <person name="Jackson J."/>
            <person name="Pai G."/>
            <person name="Aken S.V."/>
            <person name="Utterback T."/>
            <person name="Reidmuller S."/>
            <person name="Feldblyum T."/>
            <person name="Hsiao J."/>
            <person name="Zismann V."/>
            <person name="Iobst S."/>
            <person name="de Vazeille A.R."/>
            <person name="Buell C.R."/>
            <person name="Ying K."/>
            <person name="Li Y."/>
            <person name="Lu T."/>
            <person name="Huang Y."/>
            <person name="Zhao Q."/>
            <person name="Feng Q."/>
            <person name="Zhang L."/>
            <person name="Zhu J."/>
            <person name="Weng Q."/>
            <person name="Mu J."/>
            <person name="Lu Y."/>
            <person name="Fan D."/>
            <person name="Liu Y."/>
            <person name="Guan J."/>
            <person name="Zhang Y."/>
            <person name="Yu S."/>
            <person name="Liu X."/>
            <person name="Zhang Y."/>
            <person name="Hong G."/>
            <person name="Han B."/>
            <person name="Choisne N."/>
            <person name="Demange N."/>
            <person name="Orjeda G."/>
            <person name="Samain S."/>
            <person name="Cattolico L."/>
            <person name="Pelletier E."/>
            <person name="Couloux A."/>
            <person name="Segurens B."/>
            <person name="Wincker P."/>
            <person name="D'Hont A."/>
            <person name="Scarpelli C."/>
            <person name="Weissenbach J."/>
            <person name="Salanoubat M."/>
            <person name="Quetier F."/>
            <person name="Yu Y."/>
            <person name="Kim H.R."/>
            <person name="Rambo T."/>
            <person name="Currie J."/>
            <person name="Collura K."/>
            <person name="Luo M."/>
            <person name="Yang T."/>
            <person name="Ammiraju J.S.S."/>
            <person name="Engler F."/>
            <person name="Soderlund C."/>
            <person name="Wing R.A."/>
            <person name="Palmer L.E."/>
            <person name="de la Bastide M."/>
            <person name="Spiegel L."/>
            <person name="Nascimento L."/>
            <person name="Zutavern T."/>
            <person name="O'Shaughnessy A."/>
            <person name="Dike S."/>
            <person name="Dedhia N."/>
            <person name="Preston R."/>
            <person name="Balija V."/>
            <person name="McCombie W.R."/>
            <person name="Chow T."/>
            <person name="Chen H."/>
            <person name="Chung M."/>
            <person name="Chen C."/>
            <person name="Shaw J."/>
            <person name="Wu H."/>
            <person name="Hsiao K."/>
            <person name="Chao Y."/>
            <person name="Chu M."/>
            <person name="Cheng C."/>
            <person name="Hour A."/>
            <person name="Lee P."/>
            <person name="Lin S."/>
            <person name="Lin Y."/>
            <person name="Liou J."/>
            <person name="Liu S."/>
            <person name="Hsing Y."/>
            <person name="Raghuvanshi S."/>
            <person name="Mohanty A."/>
            <person name="Bharti A.K."/>
            <person name="Gaur A."/>
            <person name="Gupta V."/>
            <person name="Kumar D."/>
            <person name="Ravi V."/>
            <person name="Vij S."/>
            <person name="Kapur A."/>
            <person name="Khurana P."/>
            <person name="Khurana P."/>
            <person name="Khurana J.P."/>
            <person name="Tyagi A.K."/>
            <person name="Gaikwad K."/>
            <person name="Singh A."/>
            <person name="Dalal V."/>
            <person name="Srivastava S."/>
            <person name="Dixit A."/>
            <person name="Pal A.K."/>
            <person name="Ghazi I.A."/>
            <person name="Yadav M."/>
            <person name="Pandit A."/>
            <person name="Bhargava A."/>
            <person name="Sureshbabu K."/>
            <person name="Batra K."/>
            <person name="Sharma T.R."/>
            <person name="Mohapatra T."/>
            <person name="Singh N.K."/>
            <person name="Messing J."/>
            <person name="Nelson A.B."/>
            <person name="Fuks G."/>
            <person name="Kavchok S."/>
            <person name="Keizer G."/>
            <person name="Linton E."/>
            <person name="Llaca V."/>
            <person name="Song R."/>
            <person name="Tanyolac B."/>
            <person name="Young S."/>
            <person name="Ho-Il K."/>
            <person name="Hahn J.H."/>
            <person name="Sangsakoo G."/>
            <person name="Vanavichit A."/>
            <person name="de Mattos Luiz.A.T."/>
            <person name="Zimmer P.D."/>
            <person name="Malone G."/>
            <person name="Dellagostin O."/>
            <person name="de Oliveira A.C."/>
            <person name="Bevan M."/>
            <person name="Bancroft I."/>
            <person name="Minx P."/>
            <person name="Cordum H."/>
            <person name="Wilson R."/>
            <person name="Cheng Z."/>
            <person name="Jin W."/>
            <person name="Jiang J."/>
            <person name="Leong S.A."/>
            <person name="Iwama H."/>
            <person name="Gojobori T."/>
            <person name="Itoh T."/>
            <person name="Niimura Y."/>
            <person name="Fujii Y."/>
            <person name="Habara T."/>
            <person name="Sakai H."/>
            <person name="Sato Y."/>
            <person name="Wilson G."/>
            <person name="Kumar K."/>
            <person name="McCouch S."/>
            <person name="Juretic N."/>
            <person name="Hoen D."/>
            <person name="Wright S."/>
            <person name="Bruskiewich R."/>
            <person name="Bureau T."/>
            <person name="Miyao A."/>
            <person name="Hirochika H."/>
            <person name="Nishikawa T."/>
            <person name="Kadowaki K."/>
            <person name="Sugiura M."/>
            <person name="Burr B."/>
            <person name="Sasaki T."/>
        </authorList>
    </citation>
    <scope>NUCLEOTIDE SEQUENCE [LARGE SCALE GENOMIC DNA]</scope>
    <source>
        <strain evidence="10">cv. Nipponbare</strain>
    </source>
</reference>
<evidence type="ECO:0000313" key="7">
    <source>
        <dbReference type="EMBL" id="BAC22232.1"/>
    </source>
</evidence>
<dbReference type="SUPFAM" id="SSF51197">
    <property type="entry name" value="Clavaminate synthase-like"/>
    <property type="match status" value="2"/>
</dbReference>
<gene>
    <name evidence="7" type="ORF">OSJNBa0035I03.3</name>
    <name evidence="8" type="ORF">P0015E04.27</name>
    <name evidence="9" type="ORF">P0015E04.40</name>
</gene>
<dbReference type="EMBL" id="AP002069">
    <property type="protein sequence ID" value="BAD44827.1"/>
    <property type="molecule type" value="Genomic_DNA"/>
</dbReference>
<dbReference type="PANTHER" id="PTHR47991">
    <property type="entry name" value="OXOGLUTARATE/IRON-DEPENDENT DIOXYGENASE"/>
    <property type="match status" value="1"/>
</dbReference>
<dbReference type="Pfam" id="PF03171">
    <property type="entry name" value="2OG-FeII_Oxy"/>
    <property type="match status" value="2"/>
</dbReference>
<dbReference type="Gene3D" id="2.60.120.330">
    <property type="entry name" value="B-lactam Antibiotic, Isopenicillin N Synthase, Chain"/>
    <property type="match status" value="2"/>
</dbReference>
<proteinExistence type="inferred from homology"/>
<reference evidence="8" key="1">
    <citation type="submission" date="2000-05" db="EMBL/GenBank/DDBJ databases">
        <title>Oryza sativa nipponbare(GA3) genomic DNA, chromosome 6, PAC clone:P0015E04.</title>
        <authorList>
            <person name="Sasaki T."/>
            <person name="Matsumoto T."/>
            <person name="Yamamoto K."/>
        </authorList>
    </citation>
    <scope>NUCLEOTIDE SEQUENCE</scope>
</reference>
<feature type="region of interest" description="Disordered" evidence="5">
    <location>
        <begin position="269"/>
        <end position="303"/>
    </location>
</feature>
<sequence length="558" mass="61391">MEDVRSTLLVQELAGMRSKSVPRQYIVQQEDQPTIAATASFPIVDLGRLSQPDGDANEAVKLRQAMESWGLFMVTNHGIEDALMDNVMNVSREFFQQHLGEKQKYTNLIDGKHFQLEGYGNDQVKSDTQILDWLDRLYLKVDPADERNLSVWPKHPESFRDVLDEFLIKCDGVKNSLLPSMAKLLKLNEDYFVRQFSDRPTTIARFNYYPQCPRPDLVYGMKPHSDATILTILMVDNDVGGLQVLKDGVCVSLLGAKDEDDEALHRRGPWQLRRRGGEETADSEPPWPDPALPCLDLRGGGARRPGAARRHAVVMAASGKAARPRWRLSLVAGQPGCRRGGQVRRGGRTSGAPAGGAGPEQQHHRRPDGSAKGAGGGGSSSSLPVGTLGLHGAPPFLCGEFIVWIEAVACQWGKLRLPKQCHLVPGSPSAKSGEAAGGWWNGGVLGQLSGVVMGDGGILDVVTTMVASFSEPRLCGVAIMSNGIFKSSVHRVMTNPEKERISVVLFYFMNLEKEIEPALELIDERHPARYKRVKIMDYLAGLFEHFLQGTRVIDTVKI</sequence>
<dbReference type="Pfam" id="PF14226">
    <property type="entry name" value="DIOX_N"/>
    <property type="match status" value="1"/>
</dbReference>
<organism evidence="7 10">
    <name type="scientific">Oryza sativa subsp. japonica</name>
    <name type="common">Rice</name>
    <dbReference type="NCBI Taxonomy" id="39947"/>
    <lineage>
        <taxon>Eukaryota</taxon>
        <taxon>Viridiplantae</taxon>
        <taxon>Streptophyta</taxon>
        <taxon>Embryophyta</taxon>
        <taxon>Tracheophyta</taxon>
        <taxon>Spermatophyta</taxon>
        <taxon>Magnoliopsida</taxon>
        <taxon>Liliopsida</taxon>
        <taxon>Poales</taxon>
        <taxon>Poaceae</taxon>
        <taxon>BOP clade</taxon>
        <taxon>Oryzoideae</taxon>
        <taxon>Oryzeae</taxon>
        <taxon>Oryzinae</taxon>
        <taxon>Oryza</taxon>
        <taxon>Oryza sativa</taxon>
    </lineage>
</organism>
<dbReference type="GO" id="GO:0016491">
    <property type="term" value="F:oxidoreductase activity"/>
    <property type="evidence" value="ECO:0007669"/>
    <property type="project" value="UniProtKB-KW"/>
</dbReference>
<protein>
    <submittedName>
        <fullName evidence="7">Iron/ascorbate-dependent oxidoreductase</fullName>
    </submittedName>
</protein>
<feature type="domain" description="Fe2OG dioxygenase" evidence="6">
    <location>
        <begin position="200"/>
        <end position="335"/>
    </location>
</feature>
<keyword evidence="3" id="KW-0560">Oxidoreductase</keyword>
<keyword evidence="2" id="KW-0479">Metal-binding</keyword>
<name>Q8H621_ORYSJ</name>
<dbReference type="GO" id="GO:0046872">
    <property type="term" value="F:metal ion binding"/>
    <property type="evidence" value="ECO:0007669"/>
    <property type="project" value="UniProtKB-KW"/>
</dbReference>
<evidence type="ECO:0000256" key="4">
    <source>
        <dbReference type="ARBA" id="ARBA00023004"/>
    </source>
</evidence>
<comment type="similarity">
    <text evidence="1">Belongs to the iron/ascorbate-dependent oxidoreductase family.</text>
</comment>
<dbReference type="InterPro" id="IPR050295">
    <property type="entry name" value="Plant_2OG-oxidoreductases"/>
</dbReference>
<evidence type="ECO:0000256" key="3">
    <source>
        <dbReference type="ARBA" id="ARBA00023002"/>
    </source>
</evidence>
<dbReference type="EMBL" id="AP003019">
    <property type="protein sequence ID" value="BAC22232.1"/>
    <property type="molecule type" value="Genomic_DNA"/>
</dbReference>
<evidence type="ECO:0000313" key="9">
    <source>
        <dbReference type="EMBL" id="BAD44827.1"/>
    </source>
</evidence>
<feature type="region of interest" description="Disordered" evidence="5">
    <location>
        <begin position="333"/>
        <end position="381"/>
    </location>
</feature>
<dbReference type="InterPro" id="IPR026992">
    <property type="entry name" value="DIOX_N"/>
</dbReference>
<keyword evidence="4" id="KW-0408">Iron</keyword>
<evidence type="ECO:0000256" key="2">
    <source>
        <dbReference type="ARBA" id="ARBA00022723"/>
    </source>
</evidence>
<accession>Q8H621</accession>
<dbReference type="InterPro" id="IPR027443">
    <property type="entry name" value="IPNS-like_sf"/>
</dbReference>
<evidence type="ECO:0000313" key="8">
    <source>
        <dbReference type="EMBL" id="BAD44819.1"/>
    </source>
</evidence>
<reference evidence="10" key="4">
    <citation type="journal article" date="2008" name="Nucleic Acids Res.">
        <title>The rice annotation project database (RAP-DB): 2008 update.</title>
        <authorList>
            <consortium name="The rice annotation project (RAP)"/>
        </authorList>
    </citation>
    <scope>GENOME REANNOTATION</scope>
    <source>
        <strain evidence="10">cv. Nipponbare</strain>
    </source>
</reference>
<dbReference type="InterPro" id="IPR044861">
    <property type="entry name" value="IPNS-like_FE2OG_OXY"/>
</dbReference>
<evidence type="ECO:0000313" key="10">
    <source>
        <dbReference type="Proteomes" id="UP000000763"/>
    </source>
</evidence>
<dbReference type="PROSITE" id="PS51471">
    <property type="entry name" value="FE2OG_OXY"/>
    <property type="match status" value="1"/>
</dbReference>
<evidence type="ECO:0000259" key="6">
    <source>
        <dbReference type="PROSITE" id="PS51471"/>
    </source>
</evidence>
<dbReference type="EMBL" id="AP002069">
    <property type="protein sequence ID" value="BAD44819.1"/>
    <property type="molecule type" value="Genomic_DNA"/>
</dbReference>
<dbReference type="AlphaFoldDB" id="Q8H621"/>
<evidence type="ECO:0000256" key="5">
    <source>
        <dbReference type="SAM" id="MobiDB-lite"/>
    </source>
</evidence>
<dbReference type="InterPro" id="IPR005123">
    <property type="entry name" value="Oxoglu/Fe-dep_dioxygenase_dom"/>
</dbReference>
<dbReference type="Proteomes" id="UP000000763">
    <property type="component" value="Chromosome 6"/>
</dbReference>
<reference evidence="7" key="2">
    <citation type="submission" date="2000-12" db="EMBL/GenBank/DDBJ databases">
        <title>Oryza sativa nipponbare(GA3) genomic DNA, chromosome 6, BAC clone:OSJNBa0035I03.</title>
        <authorList>
            <person name="Sasaki T."/>
            <person name="Matsumoto T."/>
            <person name="Yamamoto K."/>
        </authorList>
    </citation>
    <scope>NUCLEOTIDE SEQUENCE</scope>
</reference>
<evidence type="ECO:0000256" key="1">
    <source>
        <dbReference type="ARBA" id="ARBA00008056"/>
    </source>
</evidence>